<dbReference type="EMBL" id="JACHDO010000001">
    <property type="protein sequence ID" value="MBB5488885.1"/>
    <property type="molecule type" value="Genomic_DNA"/>
</dbReference>
<comment type="caution">
    <text evidence="1">The sequence shown here is derived from an EMBL/GenBank/DDBJ whole genome shotgun (WGS) entry which is preliminary data.</text>
</comment>
<keyword evidence="2" id="KW-1185">Reference proteome</keyword>
<sequence length="41" mass="4069">MMSAMSGRVTAARMIPAKTSQPLMDTDLGCLALAGAGSGAK</sequence>
<dbReference type="Proteomes" id="UP000579647">
    <property type="component" value="Unassembled WGS sequence"/>
</dbReference>
<reference evidence="1 2" key="1">
    <citation type="submission" date="2020-08" db="EMBL/GenBank/DDBJ databases">
        <title>Sequencing the genomes of 1000 actinobacteria strains.</title>
        <authorList>
            <person name="Klenk H.-P."/>
        </authorList>
    </citation>
    <scope>NUCLEOTIDE SEQUENCE [LARGE SCALE GENOMIC DNA]</scope>
    <source>
        <strain evidence="1 2">DSM 44598</strain>
    </source>
</reference>
<organism evidence="1 2">
    <name type="scientific">Nocardiopsis metallicus</name>
    <dbReference type="NCBI Taxonomy" id="179819"/>
    <lineage>
        <taxon>Bacteria</taxon>
        <taxon>Bacillati</taxon>
        <taxon>Actinomycetota</taxon>
        <taxon>Actinomycetes</taxon>
        <taxon>Streptosporangiales</taxon>
        <taxon>Nocardiopsidaceae</taxon>
        <taxon>Nocardiopsis</taxon>
    </lineage>
</organism>
<dbReference type="AlphaFoldDB" id="A0A840W9Y9"/>
<evidence type="ECO:0000313" key="2">
    <source>
        <dbReference type="Proteomes" id="UP000579647"/>
    </source>
</evidence>
<evidence type="ECO:0000313" key="1">
    <source>
        <dbReference type="EMBL" id="MBB5488885.1"/>
    </source>
</evidence>
<proteinExistence type="predicted"/>
<accession>A0A840W9Y9</accession>
<name>A0A840W9Y9_9ACTN</name>
<protein>
    <submittedName>
        <fullName evidence="1">Uncharacterized protein</fullName>
    </submittedName>
</protein>
<gene>
    <name evidence="1" type="ORF">HNR07_000022</name>
</gene>